<accession>A0A432GJC9</accession>
<feature type="domain" description="4'-phosphopantetheinyl transferase" evidence="4">
    <location>
        <begin position="104"/>
        <end position="186"/>
    </location>
</feature>
<dbReference type="GO" id="GO:0008897">
    <property type="term" value="F:holo-[acyl-carrier-protein] synthase activity"/>
    <property type="evidence" value="ECO:0007669"/>
    <property type="project" value="InterPro"/>
</dbReference>
<dbReference type="Pfam" id="PF17837">
    <property type="entry name" value="4PPT_N"/>
    <property type="match status" value="1"/>
</dbReference>
<dbReference type="InterPro" id="IPR037143">
    <property type="entry name" value="4-PPantetheinyl_Trfase_dom_sf"/>
</dbReference>
<evidence type="ECO:0000313" key="7">
    <source>
        <dbReference type="Proteomes" id="UP000287719"/>
    </source>
</evidence>
<dbReference type="GO" id="GO:0009366">
    <property type="term" value="C:enterobactin synthetase complex"/>
    <property type="evidence" value="ECO:0007669"/>
    <property type="project" value="InterPro"/>
</dbReference>
<dbReference type="SUPFAM" id="SSF56214">
    <property type="entry name" value="4'-phosphopantetheinyl transferase"/>
    <property type="match status" value="2"/>
</dbReference>
<dbReference type="InterPro" id="IPR008278">
    <property type="entry name" value="4-PPantetheinyl_Trfase_dom"/>
</dbReference>
<keyword evidence="3" id="KW-0479">Metal-binding</keyword>
<feature type="domain" description="4'-phosphopantetheinyl transferase N-terminal" evidence="5">
    <location>
        <begin position="39"/>
        <end position="96"/>
    </location>
</feature>
<dbReference type="EMBL" id="QNZJ01000319">
    <property type="protein sequence ID" value="RTZ83505.1"/>
    <property type="molecule type" value="Genomic_DNA"/>
</dbReference>
<feature type="binding site" evidence="2">
    <location>
        <position position="153"/>
    </location>
    <ligand>
        <name>CoA</name>
        <dbReference type="ChEBI" id="CHEBI:57287"/>
    </ligand>
</feature>
<reference evidence="6 7" key="1">
    <citation type="submission" date="2018-06" db="EMBL/GenBank/DDBJ databases">
        <title>Combined omics and stable isotope probing to characterize newly discovered Mariana Back-Arc vent microbial communities.</title>
        <authorList>
            <person name="Trembath-Reichert E."/>
            <person name="Huber J.A."/>
        </authorList>
    </citation>
    <scope>NUCLEOTIDE SEQUENCE [LARGE SCALE GENOMIC DNA]</scope>
    <source>
        <strain evidence="6">MAG 54</strain>
    </source>
</reference>
<gene>
    <name evidence="6" type="ORF">DSY95_07405</name>
</gene>
<comment type="cofactor">
    <cofactor evidence="3">
        <name>Mg(2+)</name>
        <dbReference type="ChEBI" id="CHEBI:18420"/>
    </cofactor>
</comment>
<dbReference type="PANTHER" id="PTHR38096:SF1">
    <property type="entry name" value="ENTEROBACTIN SYNTHASE COMPONENT D"/>
    <property type="match status" value="1"/>
</dbReference>
<dbReference type="Proteomes" id="UP000287719">
    <property type="component" value="Unassembled WGS sequence"/>
</dbReference>
<dbReference type="GO" id="GO:0009239">
    <property type="term" value="P:enterobactin biosynthetic process"/>
    <property type="evidence" value="ECO:0007669"/>
    <property type="project" value="UniProtKB-UniPathway"/>
</dbReference>
<evidence type="ECO:0000256" key="3">
    <source>
        <dbReference type="PIRSR" id="PIRSR603542-2"/>
    </source>
</evidence>
<feature type="binding site" evidence="2">
    <location>
        <position position="108"/>
    </location>
    <ligand>
        <name>CoA</name>
        <dbReference type="ChEBI" id="CHEBI:57287"/>
    </ligand>
</feature>
<feature type="binding site" evidence="2">
    <location>
        <position position="49"/>
    </location>
    <ligand>
        <name>CoA</name>
        <dbReference type="ChEBI" id="CHEBI:57287"/>
    </ligand>
</feature>
<protein>
    <submittedName>
        <fullName evidence="6">Uncharacterized protein</fullName>
    </submittedName>
</protein>
<dbReference type="GO" id="GO:0005886">
    <property type="term" value="C:plasma membrane"/>
    <property type="evidence" value="ECO:0007669"/>
    <property type="project" value="TreeGrafter"/>
</dbReference>
<feature type="binding site" evidence="2">
    <location>
        <position position="41"/>
    </location>
    <ligand>
        <name>CoA</name>
        <dbReference type="ChEBI" id="CHEBI:57287"/>
    </ligand>
</feature>
<feature type="binding site" evidence="2">
    <location>
        <position position="167"/>
    </location>
    <ligand>
        <name>CoA</name>
        <dbReference type="ChEBI" id="CHEBI:57287"/>
    </ligand>
</feature>
<dbReference type="AlphaFoldDB" id="A0A432GJC9"/>
<comment type="caution">
    <text evidence="6">The sequence shown here is derived from an EMBL/GenBank/DDBJ whole genome shotgun (WGS) entry which is preliminary data.</text>
</comment>
<evidence type="ECO:0000313" key="6">
    <source>
        <dbReference type="EMBL" id="RTZ83505.1"/>
    </source>
</evidence>
<dbReference type="InterPro" id="IPR041354">
    <property type="entry name" value="4PPT_N"/>
</dbReference>
<dbReference type="PRINTS" id="PR01399">
    <property type="entry name" value="ENTSNTHTASED"/>
</dbReference>
<evidence type="ECO:0000259" key="5">
    <source>
        <dbReference type="Pfam" id="PF17837"/>
    </source>
</evidence>
<name>A0A432GJC9_9DELT</name>
<proteinExistence type="predicted"/>
<evidence type="ECO:0000256" key="1">
    <source>
        <dbReference type="ARBA" id="ARBA00022679"/>
    </source>
</evidence>
<dbReference type="Gene3D" id="3.90.470.20">
    <property type="entry name" value="4'-phosphopantetheinyl transferase domain"/>
    <property type="match status" value="1"/>
</dbReference>
<evidence type="ECO:0000259" key="4">
    <source>
        <dbReference type="Pfam" id="PF01648"/>
    </source>
</evidence>
<dbReference type="GO" id="GO:0000287">
    <property type="term" value="F:magnesium ion binding"/>
    <property type="evidence" value="ECO:0007669"/>
    <property type="project" value="InterPro"/>
</dbReference>
<dbReference type="UniPathway" id="UPA00017"/>
<dbReference type="InterPro" id="IPR003542">
    <property type="entry name" value="Enbac_synth_compD-like"/>
</dbReference>
<evidence type="ECO:0000256" key="2">
    <source>
        <dbReference type="PIRSR" id="PIRSR603542-1"/>
    </source>
</evidence>
<dbReference type="Pfam" id="PF01648">
    <property type="entry name" value="ACPS"/>
    <property type="match status" value="1"/>
</dbReference>
<feature type="binding site" evidence="2">
    <location>
        <position position="157"/>
    </location>
    <ligand>
        <name>CoA</name>
        <dbReference type="ChEBI" id="CHEBI:57287"/>
    </ligand>
</feature>
<feature type="binding site" evidence="3">
    <location>
        <position position="110"/>
    </location>
    <ligand>
        <name>Mg(2+)</name>
        <dbReference type="ChEBI" id="CHEBI:18420"/>
    </ligand>
</feature>
<sequence length="218" mass="24777">MFSSPFPEFISFFCEHLSDSTDFLLHPEEEKISASFGSSKRRAEFSLGRYCARRALSKFELESVPILRNTESREPYWPKSVRGSITHSEGFAAAAVGLAKDVSGIGIDLESLSRVVDFNIRRHVCVDKEREFLESLPTEQANRYLRIIFSAKESIFKCFFPISQTYLYFQDAEIIIDDKNSEFSFLLSKACTGITSAGFQHSGRFSIKDDLLLTSVYI</sequence>
<feature type="binding site" evidence="3">
    <location>
        <position position="108"/>
    </location>
    <ligand>
        <name>Mg(2+)</name>
        <dbReference type="ChEBI" id="CHEBI:18420"/>
    </ligand>
</feature>
<dbReference type="PANTHER" id="PTHR38096">
    <property type="entry name" value="ENTEROBACTIN SYNTHASE COMPONENT D"/>
    <property type="match status" value="1"/>
</dbReference>
<organism evidence="6 7">
    <name type="scientific">SAR324 cluster bacterium</name>
    <dbReference type="NCBI Taxonomy" id="2024889"/>
    <lineage>
        <taxon>Bacteria</taxon>
        <taxon>Deltaproteobacteria</taxon>
        <taxon>SAR324 cluster</taxon>
    </lineage>
</organism>
<keyword evidence="1" id="KW-0808">Transferase</keyword>
<feature type="binding site" evidence="2">
    <location>
        <begin position="86"/>
        <end position="87"/>
    </location>
    <ligand>
        <name>CoA</name>
        <dbReference type="ChEBI" id="CHEBI:57287"/>
    </ligand>
</feature>
<keyword evidence="3" id="KW-0460">Magnesium</keyword>